<proteinExistence type="predicted"/>
<gene>
    <name evidence="1" type="ORF">BDFB_010593</name>
</gene>
<keyword evidence="2" id="KW-1185">Reference proteome</keyword>
<protein>
    <submittedName>
        <fullName evidence="1">Uncharacterized protein</fullName>
    </submittedName>
</protein>
<sequence length="34" mass="3643">MLALLIGFVTVVIGCWLSDNCWSPDPEGHVVTVA</sequence>
<evidence type="ECO:0000313" key="2">
    <source>
        <dbReference type="Proteomes" id="UP000292052"/>
    </source>
</evidence>
<reference evidence="1 2" key="1">
    <citation type="submission" date="2017-03" db="EMBL/GenBank/DDBJ databases">
        <title>Genome of the blue death feigning beetle - Asbolus verrucosus.</title>
        <authorList>
            <person name="Rider S.D."/>
        </authorList>
    </citation>
    <scope>NUCLEOTIDE SEQUENCE [LARGE SCALE GENOMIC DNA]</scope>
    <source>
        <strain evidence="1">Butters</strain>
        <tissue evidence="1">Head and leg muscle</tissue>
    </source>
</reference>
<evidence type="ECO:0000313" key="1">
    <source>
        <dbReference type="EMBL" id="RZB40410.1"/>
    </source>
</evidence>
<organism evidence="1 2">
    <name type="scientific">Asbolus verrucosus</name>
    <name type="common">Desert ironclad beetle</name>
    <dbReference type="NCBI Taxonomy" id="1661398"/>
    <lineage>
        <taxon>Eukaryota</taxon>
        <taxon>Metazoa</taxon>
        <taxon>Ecdysozoa</taxon>
        <taxon>Arthropoda</taxon>
        <taxon>Hexapoda</taxon>
        <taxon>Insecta</taxon>
        <taxon>Pterygota</taxon>
        <taxon>Neoptera</taxon>
        <taxon>Endopterygota</taxon>
        <taxon>Coleoptera</taxon>
        <taxon>Polyphaga</taxon>
        <taxon>Cucujiformia</taxon>
        <taxon>Tenebrionidae</taxon>
        <taxon>Pimeliinae</taxon>
        <taxon>Asbolus</taxon>
    </lineage>
</organism>
<dbReference type="Proteomes" id="UP000292052">
    <property type="component" value="Unassembled WGS sequence"/>
</dbReference>
<comment type="caution">
    <text evidence="1">The sequence shown here is derived from an EMBL/GenBank/DDBJ whole genome shotgun (WGS) entry which is preliminary data.</text>
</comment>
<dbReference type="AlphaFoldDB" id="A0A482VB47"/>
<name>A0A482VB47_ASBVE</name>
<dbReference type="OrthoDB" id="6585798at2759"/>
<accession>A0A482VB47</accession>
<dbReference type="EMBL" id="QDEB01119079">
    <property type="protein sequence ID" value="RZB40410.1"/>
    <property type="molecule type" value="Genomic_DNA"/>
</dbReference>